<keyword evidence="7" id="KW-0143">Chaperone</keyword>
<dbReference type="InterPro" id="IPR005215">
    <property type="entry name" value="Trig_fac"/>
</dbReference>
<dbReference type="GO" id="GO:0043335">
    <property type="term" value="P:protein unfolding"/>
    <property type="evidence" value="ECO:0007669"/>
    <property type="project" value="TreeGrafter"/>
</dbReference>
<evidence type="ECO:0000256" key="5">
    <source>
        <dbReference type="ARBA" id="ARBA00016902"/>
    </source>
</evidence>
<comment type="similarity">
    <text evidence="3">Belongs to the FKBP-type PPIase family. Tig subfamily.</text>
</comment>
<evidence type="ECO:0000256" key="7">
    <source>
        <dbReference type="ARBA" id="ARBA00023186"/>
    </source>
</evidence>
<comment type="caution">
    <text evidence="13">The sequence shown here is derived from an EMBL/GenBank/DDBJ whole genome shotgun (WGS) entry which is preliminary data.</text>
</comment>
<feature type="domain" description="Trigger factor ribosome-binding bacterial" evidence="11">
    <location>
        <begin position="10"/>
        <end position="151"/>
    </location>
</feature>
<dbReference type="InterPro" id="IPR008880">
    <property type="entry name" value="Trigger_fac_C"/>
</dbReference>
<keyword evidence="10" id="KW-0175">Coiled coil</keyword>
<organism evidence="13 14">
    <name type="scientific">bacterium (Candidatus Ratteibacteria) CG01_land_8_20_14_3_00_40_19</name>
    <dbReference type="NCBI Taxonomy" id="2014290"/>
    <lineage>
        <taxon>Bacteria</taxon>
        <taxon>Candidatus Ratteibacteria</taxon>
    </lineage>
</organism>
<dbReference type="InterPro" id="IPR036611">
    <property type="entry name" value="Trigger_fac_ribosome-bd_sf"/>
</dbReference>
<evidence type="ECO:0000256" key="8">
    <source>
        <dbReference type="ARBA" id="ARBA00023235"/>
    </source>
</evidence>
<dbReference type="SUPFAM" id="SSF109998">
    <property type="entry name" value="Triger factor/SurA peptide-binding domain-like"/>
    <property type="match status" value="1"/>
</dbReference>
<dbReference type="GO" id="GO:0051083">
    <property type="term" value="P:'de novo' cotranslational protein folding"/>
    <property type="evidence" value="ECO:0007669"/>
    <property type="project" value="TreeGrafter"/>
</dbReference>
<evidence type="ECO:0000256" key="2">
    <source>
        <dbReference type="ARBA" id="ARBA00004496"/>
    </source>
</evidence>
<keyword evidence="8" id="KW-0413">Isomerase</keyword>
<feature type="domain" description="Trigger factor C-terminal" evidence="12">
    <location>
        <begin position="169"/>
        <end position="315"/>
    </location>
</feature>
<evidence type="ECO:0000256" key="3">
    <source>
        <dbReference type="ARBA" id="ARBA00005464"/>
    </source>
</evidence>
<evidence type="ECO:0000256" key="6">
    <source>
        <dbReference type="ARBA" id="ARBA00023110"/>
    </source>
</evidence>
<reference evidence="14" key="1">
    <citation type="submission" date="2017-09" db="EMBL/GenBank/DDBJ databases">
        <title>Depth-based differentiation of microbial function through sediment-hosted aquifers and enrichment of novel symbionts in the deep terrestrial subsurface.</title>
        <authorList>
            <person name="Probst A.J."/>
            <person name="Ladd B."/>
            <person name="Jarett J.K."/>
            <person name="Geller-Mcgrath D.E."/>
            <person name="Sieber C.M.K."/>
            <person name="Emerson J.B."/>
            <person name="Anantharaman K."/>
            <person name="Thomas B.C."/>
            <person name="Malmstrom R."/>
            <person name="Stieglmeier M."/>
            <person name="Klingl A."/>
            <person name="Woyke T."/>
            <person name="Ryan C.M."/>
            <person name="Banfield J.F."/>
        </authorList>
    </citation>
    <scope>NUCLEOTIDE SEQUENCE [LARGE SCALE GENOMIC DNA]</scope>
</reference>
<proteinExistence type="inferred from homology"/>
<dbReference type="InterPro" id="IPR037041">
    <property type="entry name" value="Trigger_fac_C_sf"/>
</dbReference>
<dbReference type="EC" id="5.2.1.8" evidence="4"/>
<accession>A0A2M7E9D0</accession>
<dbReference type="GO" id="GO:0015031">
    <property type="term" value="P:protein transport"/>
    <property type="evidence" value="ECO:0007669"/>
    <property type="project" value="InterPro"/>
</dbReference>
<dbReference type="Pfam" id="PF05698">
    <property type="entry name" value="Trigger_C"/>
    <property type="match status" value="1"/>
</dbReference>
<dbReference type="Pfam" id="PF05697">
    <property type="entry name" value="Trigger_N"/>
    <property type="match status" value="1"/>
</dbReference>
<sequence length="331" mass="38911">MLSASHNILMKIELKELKDCGRELKIEVEKEKVEKEFNAIYSYLERTARIPGFRPGKAPLSIIKTHFREEAREEVLGKLIPATLKEALEEKNLASIIEPAVSEIDLQEDNLKYTAYLEVMPEVKLGAYTGLIIRKEKRKIEEKEVEETLAKTKKSLLVEETSIERERQKKEVRKNLELKLVWEEMREEEEQLLSQLEKDSQLQVPATLVQRRLSEIASAHFSRLELTGKNNEEKEQIAKDLIEKLKPQAYRDIKTLFILKEIAEKEKIEATEEEVSERIKQITRLRREAKIEREPENNGEIKEQLKQEKVFEFIKKRARIIWKPEKKIVLS</sequence>
<dbReference type="GO" id="GO:0043022">
    <property type="term" value="F:ribosome binding"/>
    <property type="evidence" value="ECO:0007669"/>
    <property type="project" value="TreeGrafter"/>
</dbReference>
<evidence type="ECO:0000256" key="9">
    <source>
        <dbReference type="ARBA" id="ARBA00029986"/>
    </source>
</evidence>
<evidence type="ECO:0000259" key="11">
    <source>
        <dbReference type="Pfam" id="PF05697"/>
    </source>
</evidence>
<protein>
    <recommendedName>
        <fullName evidence="5">Trigger factor</fullName>
        <ecNumber evidence="4">5.2.1.8</ecNumber>
    </recommendedName>
    <alternativeName>
        <fullName evidence="9">PPIase</fullName>
    </alternativeName>
</protein>
<dbReference type="InterPro" id="IPR027304">
    <property type="entry name" value="Trigger_fact/SurA_dom_sf"/>
</dbReference>
<dbReference type="GO" id="GO:0044183">
    <property type="term" value="F:protein folding chaperone"/>
    <property type="evidence" value="ECO:0007669"/>
    <property type="project" value="TreeGrafter"/>
</dbReference>
<comment type="catalytic activity">
    <reaction evidence="1">
        <text>[protein]-peptidylproline (omega=180) = [protein]-peptidylproline (omega=0)</text>
        <dbReference type="Rhea" id="RHEA:16237"/>
        <dbReference type="Rhea" id="RHEA-COMP:10747"/>
        <dbReference type="Rhea" id="RHEA-COMP:10748"/>
        <dbReference type="ChEBI" id="CHEBI:83833"/>
        <dbReference type="ChEBI" id="CHEBI:83834"/>
        <dbReference type="EC" id="5.2.1.8"/>
    </reaction>
</comment>
<evidence type="ECO:0000256" key="4">
    <source>
        <dbReference type="ARBA" id="ARBA00013194"/>
    </source>
</evidence>
<dbReference type="Gene3D" id="1.10.3120.10">
    <property type="entry name" value="Trigger factor, C-terminal domain"/>
    <property type="match status" value="1"/>
</dbReference>
<keyword evidence="6" id="KW-0697">Rotamase</keyword>
<evidence type="ECO:0000313" key="13">
    <source>
        <dbReference type="EMBL" id="PIV64356.1"/>
    </source>
</evidence>
<dbReference type="Gene3D" id="3.30.70.1050">
    <property type="entry name" value="Trigger factor ribosome-binding domain"/>
    <property type="match status" value="1"/>
</dbReference>
<dbReference type="PANTHER" id="PTHR30560">
    <property type="entry name" value="TRIGGER FACTOR CHAPERONE AND PEPTIDYL-PROLYL CIS/TRANS ISOMERASE"/>
    <property type="match status" value="1"/>
</dbReference>
<dbReference type="PANTHER" id="PTHR30560:SF3">
    <property type="entry name" value="TRIGGER FACTOR-LIKE PROTEIN TIG, CHLOROPLASTIC"/>
    <property type="match status" value="1"/>
</dbReference>
<comment type="subcellular location">
    <subcellularLocation>
        <location evidence="2">Cytoplasm</location>
    </subcellularLocation>
</comment>
<feature type="coiled-coil region" evidence="10">
    <location>
        <begin position="265"/>
        <end position="292"/>
    </location>
</feature>
<dbReference type="AlphaFoldDB" id="A0A2M7E9D0"/>
<gene>
    <name evidence="13" type="ORF">COS11_02600</name>
</gene>
<evidence type="ECO:0000259" key="12">
    <source>
        <dbReference type="Pfam" id="PF05698"/>
    </source>
</evidence>
<dbReference type="SUPFAM" id="SSF102735">
    <property type="entry name" value="Trigger factor ribosome-binding domain"/>
    <property type="match status" value="1"/>
</dbReference>
<dbReference type="InterPro" id="IPR008881">
    <property type="entry name" value="Trigger_fac_ribosome-bd_bac"/>
</dbReference>
<dbReference type="EMBL" id="PETL01000128">
    <property type="protein sequence ID" value="PIV64356.1"/>
    <property type="molecule type" value="Genomic_DNA"/>
</dbReference>
<evidence type="ECO:0000256" key="1">
    <source>
        <dbReference type="ARBA" id="ARBA00000971"/>
    </source>
</evidence>
<dbReference type="GO" id="GO:0005737">
    <property type="term" value="C:cytoplasm"/>
    <property type="evidence" value="ECO:0007669"/>
    <property type="project" value="UniProtKB-SubCell"/>
</dbReference>
<dbReference type="Proteomes" id="UP000228886">
    <property type="component" value="Unassembled WGS sequence"/>
</dbReference>
<name>A0A2M7E9D0_9BACT</name>
<evidence type="ECO:0000256" key="10">
    <source>
        <dbReference type="SAM" id="Coils"/>
    </source>
</evidence>
<evidence type="ECO:0000313" key="14">
    <source>
        <dbReference type="Proteomes" id="UP000228886"/>
    </source>
</evidence>
<dbReference type="GO" id="GO:0003755">
    <property type="term" value="F:peptidyl-prolyl cis-trans isomerase activity"/>
    <property type="evidence" value="ECO:0007669"/>
    <property type="project" value="UniProtKB-KW"/>
</dbReference>